<dbReference type="Proteomes" id="UP000005446">
    <property type="component" value="Unassembled WGS sequence"/>
</dbReference>
<dbReference type="PANTHER" id="PTHR23033:SF40">
    <property type="entry name" value="APPLE DOMAIN-CONTAINING PROTEIN"/>
    <property type="match status" value="1"/>
</dbReference>
<evidence type="ECO:0000256" key="10">
    <source>
        <dbReference type="ARBA" id="ARBA00022989"/>
    </source>
</evidence>
<dbReference type="EMBL" id="AGUE01000110">
    <property type="protein sequence ID" value="EHK99627.1"/>
    <property type="molecule type" value="Genomic_DNA"/>
</dbReference>
<keyword evidence="5" id="KW-0328">Glycosyltransferase</keyword>
<evidence type="ECO:0000256" key="6">
    <source>
        <dbReference type="ARBA" id="ARBA00022679"/>
    </source>
</evidence>
<keyword evidence="14" id="KW-1185">Reference proteome</keyword>
<sequence>MQTRLRCLENVFFFSDLEQDIDSHHLYDALDTISEAFLNENQDFTFYRQQKTLWQRTQNITSLRGTKNPESPNVLAAWTLDKYKFIHIVEKTWALKPDLDWYLFLDADTYVVWPNMIHWLSTLDPNRKSYFGSEVSINDIAFAHGGSGIILSKALVYEIAVTRKGVAAQWDGRTKERCCGDLVLAEMMHFEEAWWDRTKMPLRHADVLKELWLRDMTERRENWDNLAADKGEFGKTGGVKKVAATFEEGDSYQGMNGWTEVSYKAIGIFSVQQSLRPVDQIDQLGYLQL</sequence>
<keyword evidence="7" id="KW-0812">Transmembrane</keyword>
<evidence type="ECO:0000313" key="13">
    <source>
        <dbReference type="EMBL" id="EHK99627.1"/>
    </source>
</evidence>
<dbReference type="GO" id="GO:0016263">
    <property type="term" value="F:glycoprotein-N-acetylgalactosamine 3-beta-galactosyltransferase activity"/>
    <property type="evidence" value="ECO:0007669"/>
    <property type="project" value="UniProtKB-EC"/>
</dbReference>
<dbReference type="PANTHER" id="PTHR23033">
    <property type="entry name" value="BETA1,3-GALACTOSYLTRANSFERASE"/>
    <property type="match status" value="1"/>
</dbReference>
<comment type="pathway">
    <text evidence="2">Protein modification; protein glycosylation.</text>
</comment>
<accession>H0EPC7</accession>
<evidence type="ECO:0000256" key="9">
    <source>
        <dbReference type="ARBA" id="ARBA00022968"/>
    </source>
</evidence>
<evidence type="ECO:0000256" key="8">
    <source>
        <dbReference type="ARBA" id="ARBA00022741"/>
    </source>
</evidence>
<evidence type="ECO:0000256" key="11">
    <source>
        <dbReference type="ARBA" id="ARBA00023136"/>
    </source>
</evidence>
<dbReference type="GO" id="GO:0000166">
    <property type="term" value="F:nucleotide binding"/>
    <property type="evidence" value="ECO:0007669"/>
    <property type="project" value="UniProtKB-KW"/>
</dbReference>
<comment type="caution">
    <text evidence="13">The sequence shown here is derived from an EMBL/GenBank/DDBJ whole genome shotgun (WGS) entry which is preliminary data.</text>
</comment>
<evidence type="ECO:0000256" key="1">
    <source>
        <dbReference type="ARBA" id="ARBA00004606"/>
    </source>
</evidence>
<dbReference type="InterPro" id="IPR026050">
    <property type="entry name" value="C1GALT1/C1GALT1_chp1"/>
</dbReference>
<dbReference type="InParanoid" id="H0EPC7"/>
<reference evidence="13 14" key="1">
    <citation type="journal article" date="2012" name="Eukaryot. Cell">
        <title>Genome sequence of the fungus Glarea lozoyensis: the first genome sequence of a species from the Helotiaceae family.</title>
        <authorList>
            <person name="Youssar L."/>
            <person name="Gruening B.A."/>
            <person name="Erxleben A."/>
            <person name="Guenther S."/>
            <person name="Huettel W."/>
        </authorList>
    </citation>
    <scope>NUCLEOTIDE SEQUENCE [LARGE SCALE GENOMIC DNA]</scope>
    <source>
        <strain evidence="14">ATCC 74030 / MF5533</strain>
    </source>
</reference>
<proteinExistence type="inferred from homology"/>
<evidence type="ECO:0000313" key="14">
    <source>
        <dbReference type="Proteomes" id="UP000005446"/>
    </source>
</evidence>
<keyword evidence="10" id="KW-1133">Transmembrane helix</keyword>
<evidence type="ECO:0000256" key="2">
    <source>
        <dbReference type="ARBA" id="ARBA00004922"/>
    </source>
</evidence>
<keyword evidence="11" id="KW-0472">Membrane</keyword>
<evidence type="ECO:0000256" key="4">
    <source>
        <dbReference type="ARBA" id="ARBA00012557"/>
    </source>
</evidence>
<keyword evidence="8" id="KW-0547">Nucleotide-binding</keyword>
<comment type="subcellular location">
    <subcellularLocation>
        <location evidence="1">Membrane</location>
        <topology evidence="1">Single-pass type II membrane protein</topology>
    </subcellularLocation>
</comment>
<comment type="similarity">
    <text evidence="3">Belongs to the glycosyltransferase 31 family. Beta3-Gal-T subfamily.</text>
</comment>
<dbReference type="EC" id="2.4.1.122" evidence="4"/>
<dbReference type="AlphaFoldDB" id="H0EPC7"/>
<dbReference type="Pfam" id="PF02434">
    <property type="entry name" value="Fringe"/>
    <property type="match status" value="1"/>
</dbReference>
<evidence type="ECO:0000256" key="3">
    <source>
        <dbReference type="ARBA" id="ARBA00006462"/>
    </source>
</evidence>
<feature type="domain" description="Fringe-like glycosyltransferase" evidence="12">
    <location>
        <begin position="67"/>
        <end position="160"/>
    </location>
</feature>
<dbReference type="HOGENOM" id="CLU_963288_0_0_1"/>
<evidence type="ECO:0000256" key="5">
    <source>
        <dbReference type="ARBA" id="ARBA00022676"/>
    </source>
</evidence>
<keyword evidence="6" id="KW-0808">Transferase</keyword>
<gene>
    <name evidence="13" type="ORF">M7I_4501</name>
</gene>
<dbReference type="InterPro" id="IPR003378">
    <property type="entry name" value="Fringe-like_glycosylTrfase"/>
</dbReference>
<evidence type="ECO:0000256" key="7">
    <source>
        <dbReference type="ARBA" id="ARBA00022692"/>
    </source>
</evidence>
<name>H0EPC7_GLAL7</name>
<keyword evidence="9" id="KW-0735">Signal-anchor</keyword>
<dbReference type="OrthoDB" id="414175at2759"/>
<dbReference type="GO" id="GO:0016020">
    <property type="term" value="C:membrane"/>
    <property type="evidence" value="ECO:0007669"/>
    <property type="project" value="UniProtKB-SubCell"/>
</dbReference>
<organism evidence="13 14">
    <name type="scientific">Glarea lozoyensis (strain ATCC 74030 / MF5533)</name>
    <dbReference type="NCBI Taxonomy" id="1104152"/>
    <lineage>
        <taxon>Eukaryota</taxon>
        <taxon>Fungi</taxon>
        <taxon>Dikarya</taxon>
        <taxon>Ascomycota</taxon>
        <taxon>Pezizomycotina</taxon>
        <taxon>Leotiomycetes</taxon>
        <taxon>Helotiales</taxon>
        <taxon>Helotiaceae</taxon>
        <taxon>Glarea</taxon>
    </lineage>
</organism>
<evidence type="ECO:0000259" key="12">
    <source>
        <dbReference type="Pfam" id="PF02434"/>
    </source>
</evidence>
<protein>
    <recommendedName>
        <fullName evidence="4">N-acetylgalactosaminide beta-1,3-galactosyltransferase</fullName>
        <ecNumber evidence="4">2.4.1.122</ecNumber>
    </recommendedName>
</protein>
<dbReference type="Gene3D" id="3.90.550.50">
    <property type="match status" value="1"/>
</dbReference>